<sequence length="345" mass="38136">MRFRRRQRQTIQQPARDAKVPVGEETSVVRPNLAGSHAASDASDKHADVKITITPPTVSTLSLDSAVDSRYLRPPPTRPTLQRMPRYHHRAPSPTLSHSVGTINVPNRTSSISRPSRSGPTDQSNPKSRTESSDPLTSALASSAAGGTGSGPTLTHEPETVGMSNSPQAREPCPKPETRAQTSGESCTCPACTTGRQRDLAVQLGGMGGGRQAHAQNGRNEQPKGRGERTPHELELTGRGERPERPERSRSSRLTSSAPTPSAPAKHNRRASWSRTLKTAAELHAVRKWENPELGKRYLAKAYCADIRHLHAEEKERRRYQKEVERKKVDWEKEEGWLPLHDREE</sequence>
<feature type="compositionally biased region" description="Low complexity" evidence="1">
    <location>
        <begin position="252"/>
        <end position="265"/>
    </location>
</feature>
<dbReference type="KEGG" id="tasa:A1Q1_06770"/>
<evidence type="ECO:0000313" key="3">
    <source>
        <dbReference type="Proteomes" id="UP000002748"/>
    </source>
</evidence>
<dbReference type="VEuPathDB" id="FungiDB:A1Q1_06770"/>
<dbReference type="HOGENOM" id="CLU_804568_0_0_1"/>
<accession>J6F4M9</accession>
<name>J6F4M9_TRIAS</name>
<evidence type="ECO:0000313" key="2">
    <source>
        <dbReference type="EMBL" id="EJT51964.1"/>
    </source>
</evidence>
<comment type="caution">
    <text evidence="2">The sequence shown here is derived from an EMBL/GenBank/DDBJ whole genome shotgun (WGS) entry which is preliminary data.</text>
</comment>
<feature type="compositionally biased region" description="Low complexity" evidence="1">
    <location>
        <begin position="135"/>
        <end position="155"/>
    </location>
</feature>
<gene>
    <name evidence="2" type="ORF">A1Q1_06770</name>
</gene>
<organism evidence="2 3">
    <name type="scientific">Trichosporon asahii var. asahii (strain ATCC 90039 / CBS 2479 / JCM 2466 / KCTC 7840 / NBRC 103889/ NCYC 2677 / UAMH 7654)</name>
    <name type="common">Yeast</name>
    <dbReference type="NCBI Taxonomy" id="1186058"/>
    <lineage>
        <taxon>Eukaryota</taxon>
        <taxon>Fungi</taxon>
        <taxon>Dikarya</taxon>
        <taxon>Basidiomycota</taxon>
        <taxon>Agaricomycotina</taxon>
        <taxon>Tremellomycetes</taxon>
        <taxon>Trichosporonales</taxon>
        <taxon>Trichosporonaceae</taxon>
        <taxon>Trichosporon</taxon>
    </lineage>
</organism>
<dbReference type="EMBL" id="ALBS01000038">
    <property type="protein sequence ID" value="EJT51964.1"/>
    <property type="molecule type" value="Genomic_DNA"/>
</dbReference>
<feature type="compositionally biased region" description="Polar residues" evidence="1">
    <location>
        <begin position="94"/>
        <end position="127"/>
    </location>
</feature>
<feature type="compositionally biased region" description="Polar residues" evidence="1">
    <location>
        <begin position="54"/>
        <end position="63"/>
    </location>
</feature>
<feature type="compositionally biased region" description="Basic and acidic residues" evidence="1">
    <location>
        <begin position="221"/>
        <end position="250"/>
    </location>
</feature>
<protein>
    <submittedName>
        <fullName evidence="2">Uncharacterized protein</fullName>
    </submittedName>
</protein>
<proteinExistence type="predicted"/>
<dbReference type="RefSeq" id="XP_014183294.1">
    <property type="nucleotide sequence ID" value="XM_014327819.1"/>
</dbReference>
<dbReference type="Proteomes" id="UP000002748">
    <property type="component" value="Unassembled WGS sequence"/>
</dbReference>
<feature type="region of interest" description="Disordered" evidence="1">
    <location>
        <begin position="205"/>
        <end position="272"/>
    </location>
</feature>
<reference evidence="2 3" key="1">
    <citation type="journal article" date="2012" name="Eukaryot. Cell">
        <title>Draft genome sequence of CBS 2479, the standard type strain of Trichosporon asahii.</title>
        <authorList>
            <person name="Yang R.Y."/>
            <person name="Li H.T."/>
            <person name="Zhu H."/>
            <person name="Zhou G.P."/>
            <person name="Wang M."/>
            <person name="Wang L."/>
        </authorList>
    </citation>
    <scope>NUCLEOTIDE SEQUENCE [LARGE SCALE GENOMIC DNA]</scope>
    <source>
        <strain evidence="3">ATCC 90039 / CBS 2479 / JCM 2466 / KCTC 7840 / NCYC 2677 / UAMH 7654</strain>
    </source>
</reference>
<dbReference type="GeneID" id="25990282"/>
<evidence type="ECO:0000256" key="1">
    <source>
        <dbReference type="SAM" id="MobiDB-lite"/>
    </source>
</evidence>
<feature type="region of interest" description="Disordered" evidence="1">
    <location>
        <begin position="1"/>
        <end position="192"/>
    </location>
</feature>
<dbReference type="AlphaFoldDB" id="J6F4M9"/>